<evidence type="ECO:0000256" key="1">
    <source>
        <dbReference type="ARBA" id="ARBA00023235"/>
    </source>
</evidence>
<dbReference type="InterPro" id="IPR013022">
    <property type="entry name" value="Xyl_isomerase-like_TIM-brl"/>
</dbReference>
<dbReference type="PANTHER" id="PTHR43489:SF7">
    <property type="entry name" value="3-DEHYDRO-D-GULOSIDE 4-EPIMERASE-RELATED"/>
    <property type="match status" value="1"/>
</dbReference>
<dbReference type="FunFam" id="3.20.20.150:FF:000014">
    <property type="entry name" value="Putative sugar phosphate isomerase/epimerase"/>
    <property type="match status" value="1"/>
</dbReference>
<dbReference type="InterPro" id="IPR036237">
    <property type="entry name" value="Xyl_isomerase-like_sf"/>
</dbReference>
<name>A0A377MZY4_ECOLX</name>
<dbReference type="PANTHER" id="PTHR43489">
    <property type="entry name" value="ISOMERASE"/>
    <property type="match status" value="1"/>
</dbReference>
<accession>A0A377MZY4</accession>
<proteinExistence type="predicted"/>
<dbReference type="Proteomes" id="UP000871786">
    <property type="component" value="Unassembled WGS sequence"/>
</dbReference>
<dbReference type="Gene3D" id="3.20.20.150">
    <property type="entry name" value="Divalent-metal-dependent TIM barrel enzymes"/>
    <property type="match status" value="1"/>
</dbReference>
<dbReference type="GO" id="GO:0016853">
    <property type="term" value="F:isomerase activity"/>
    <property type="evidence" value="ECO:0007669"/>
    <property type="project" value="UniProtKB-KW"/>
</dbReference>
<dbReference type="AlphaFoldDB" id="A0A377MZY4"/>
<dbReference type="RefSeq" id="WP_000690244.1">
    <property type="nucleotide sequence ID" value="NZ_CAIZUK010000024.1"/>
</dbReference>
<reference evidence="2" key="2">
    <citation type="submission" date="2021-03" db="EMBL/GenBank/DDBJ databases">
        <authorList>
            <consortium name="NCBI Pathogen Detection Project"/>
        </authorList>
    </citation>
    <scope>NUCLEOTIDE SEQUENCE</scope>
    <source>
        <strain evidence="2">ST-87-5</strain>
    </source>
</reference>
<gene>
    <name evidence="2" type="ORF">J5U05_002507</name>
</gene>
<keyword evidence="1 2" id="KW-0413">Isomerase</keyword>
<reference evidence="2" key="1">
    <citation type="journal article" date="2018" name="Genome Biol.">
        <title>SKESA: strategic k-mer extension for scrupulous assemblies.</title>
        <authorList>
            <person name="Souvorov A."/>
            <person name="Agarwala R."/>
            <person name="Lipman D.J."/>
        </authorList>
    </citation>
    <scope>NUCLEOTIDE SEQUENCE</scope>
    <source>
        <strain evidence="2">ST-87-5</strain>
    </source>
</reference>
<dbReference type="Pfam" id="PF01261">
    <property type="entry name" value="AP_endonuc_2"/>
    <property type="match status" value="1"/>
</dbReference>
<dbReference type="InterPro" id="IPR050417">
    <property type="entry name" value="Sugar_Epim/Isomerase"/>
</dbReference>
<organism evidence="2">
    <name type="scientific">Escherichia coli</name>
    <dbReference type="NCBI Taxonomy" id="562"/>
    <lineage>
        <taxon>Bacteria</taxon>
        <taxon>Pseudomonadati</taxon>
        <taxon>Pseudomonadota</taxon>
        <taxon>Gammaproteobacteria</taxon>
        <taxon>Enterobacterales</taxon>
        <taxon>Enterobacteriaceae</taxon>
        <taxon>Escherichia</taxon>
    </lineage>
</organism>
<dbReference type="SUPFAM" id="SSF51658">
    <property type="entry name" value="Xylose isomerase-like"/>
    <property type="match status" value="1"/>
</dbReference>
<sequence length="262" mass="29860">MKIGTQNQAFFPENILEKFRYIKEMGFDGFEIDGKLLVNNLEEVKAAIKETGLPVTTACGGYDGWIGDFIEERRLNGLKQIERILEALAEVGGKGIVVPAAWGMFTFRLPPMTSPRSLDGDRKMVSDSLRVLEQVAARTGTVVYLEPLNRYQDHMINTLADARRYIVENDLKHVQIIGDFYHMNIEEDNLAQALHDNRDLLGHVHIVDNHRYQPGSGTLDFHALFEQLRADNYQGYVVYEGRIRAEDPAQAYRDSLAWLRTC</sequence>
<protein>
    <submittedName>
        <fullName evidence="2">Sugar phosphate isomerase/epimerase</fullName>
    </submittedName>
</protein>
<comment type="caution">
    <text evidence="2">The sequence shown here is derived from an EMBL/GenBank/DDBJ whole genome shotgun (WGS) entry which is preliminary data.</text>
</comment>
<evidence type="ECO:0000313" key="2">
    <source>
        <dbReference type="EMBL" id="HBA4247382.1"/>
    </source>
</evidence>
<dbReference type="EMBL" id="DADRWU010000021">
    <property type="protein sequence ID" value="HBA4247382.1"/>
    <property type="molecule type" value="Genomic_DNA"/>
</dbReference>